<proteinExistence type="predicted"/>
<comment type="caution">
    <text evidence="2">The sequence shown here is derived from an EMBL/GenBank/DDBJ whole genome shotgun (WGS) entry which is preliminary data.</text>
</comment>
<dbReference type="Proteomes" id="UP000298030">
    <property type="component" value="Unassembled WGS sequence"/>
</dbReference>
<sequence>MSAITDCAEGLLVIPVHDSKCAADAPRQVTVLHLVKNKIGMISISKSASTPVQIMTVSQKYDNLTMIPIFDFTAPAKGNIDISSYDHHPFGLNTYWRRRTTMPGSFPQDHLRSRLESLTSKYSSRKSTGFTFGRSDFPGHLSSEASSSPLSEERDEDQHVTALSCQVNGGNNVFTSVPSKLSKNSFVLKAVQPTVLTMFSNTHFLLSKSDEVMMAPRFWIVEKSSCVVLHTMTMTYKAFPLGMVSRTGKITAVGVHLSIVCFESYQTHIPWLNWVAKSTSQALSVSWVLISNVHDCVLGLPPHEKHSTGQGHASSKQRKRIYMSCTVLTKSSSLRYFFAEEYVQHSGEVIVLAFKMAPRYPITPPILSRARQGDVDAIERLKLPIMDTPSKASPEVIDIVFQNLALRSVPSKSDLTQNFQEVTIAATAPLPDVDTSIVPGSITHLAPDAIPRCSARVTPHTNLTSERARVGPLWGTPLALSLSLFWNVVIVEESSMSTAKAAVFHHLVESGDLFMGWVHFCL</sequence>
<feature type="compositionally biased region" description="Low complexity" evidence="1">
    <location>
        <begin position="141"/>
        <end position="150"/>
    </location>
</feature>
<accession>A0A4Y7SIL6</accession>
<keyword evidence="3" id="KW-1185">Reference proteome</keyword>
<feature type="region of interest" description="Disordered" evidence="1">
    <location>
        <begin position="140"/>
        <end position="159"/>
    </location>
</feature>
<evidence type="ECO:0000256" key="1">
    <source>
        <dbReference type="SAM" id="MobiDB-lite"/>
    </source>
</evidence>
<dbReference type="EMBL" id="QPFP01000105">
    <property type="protein sequence ID" value="TEB21675.1"/>
    <property type="molecule type" value="Genomic_DNA"/>
</dbReference>
<protein>
    <submittedName>
        <fullName evidence="2">Uncharacterized protein</fullName>
    </submittedName>
</protein>
<organism evidence="2 3">
    <name type="scientific">Coprinellus micaceus</name>
    <name type="common">Glistening ink-cap mushroom</name>
    <name type="synonym">Coprinus micaceus</name>
    <dbReference type="NCBI Taxonomy" id="71717"/>
    <lineage>
        <taxon>Eukaryota</taxon>
        <taxon>Fungi</taxon>
        <taxon>Dikarya</taxon>
        <taxon>Basidiomycota</taxon>
        <taxon>Agaricomycotina</taxon>
        <taxon>Agaricomycetes</taxon>
        <taxon>Agaricomycetidae</taxon>
        <taxon>Agaricales</taxon>
        <taxon>Agaricineae</taxon>
        <taxon>Psathyrellaceae</taxon>
        <taxon>Coprinellus</taxon>
    </lineage>
</organism>
<gene>
    <name evidence="2" type="ORF">FA13DRAFT_1779174</name>
</gene>
<evidence type="ECO:0000313" key="3">
    <source>
        <dbReference type="Proteomes" id="UP000298030"/>
    </source>
</evidence>
<dbReference type="AlphaFoldDB" id="A0A4Y7SIL6"/>
<name>A0A4Y7SIL6_COPMI</name>
<evidence type="ECO:0000313" key="2">
    <source>
        <dbReference type="EMBL" id="TEB21675.1"/>
    </source>
</evidence>
<reference evidence="2 3" key="1">
    <citation type="journal article" date="2019" name="Nat. Ecol. Evol.">
        <title>Megaphylogeny resolves global patterns of mushroom evolution.</title>
        <authorList>
            <person name="Varga T."/>
            <person name="Krizsan K."/>
            <person name="Foldi C."/>
            <person name="Dima B."/>
            <person name="Sanchez-Garcia M."/>
            <person name="Sanchez-Ramirez S."/>
            <person name="Szollosi G.J."/>
            <person name="Szarkandi J.G."/>
            <person name="Papp V."/>
            <person name="Albert L."/>
            <person name="Andreopoulos W."/>
            <person name="Angelini C."/>
            <person name="Antonin V."/>
            <person name="Barry K.W."/>
            <person name="Bougher N.L."/>
            <person name="Buchanan P."/>
            <person name="Buyck B."/>
            <person name="Bense V."/>
            <person name="Catcheside P."/>
            <person name="Chovatia M."/>
            <person name="Cooper J."/>
            <person name="Damon W."/>
            <person name="Desjardin D."/>
            <person name="Finy P."/>
            <person name="Geml J."/>
            <person name="Haridas S."/>
            <person name="Hughes K."/>
            <person name="Justo A."/>
            <person name="Karasinski D."/>
            <person name="Kautmanova I."/>
            <person name="Kiss B."/>
            <person name="Kocsube S."/>
            <person name="Kotiranta H."/>
            <person name="LaButti K.M."/>
            <person name="Lechner B.E."/>
            <person name="Liimatainen K."/>
            <person name="Lipzen A."/>
            <person name="Lukacs Z."/>
            <person name="Mihaltcheva S."/>
            <person name="Morgado L.N."/>
            <person name="Niskanen T."/>
            <person name="Noordeloos M.E."/>
            <person name="Ohm R.A."/>
            <person name="Ortiz-Santana B."/>
            <person name="Ovrebo C."/>
            <person name="Racz N."/>
            <person name="Riley R."/>
            <person name="Savchenko A."/>
            <person name="Shiryaev A."/>
            <person name="Soop K."/>
            <person name="Spirin V."/>
            <person name="Szebenyi C."/>
            <person name="Tomsovsky M."/>
            <person name="Tulloss R.E."/>
            <person name="Uehling J."/>
            <person name="Grigoriev I.V."/>
            <person name="Vagvolgyi C."/>
            <person name="Papp T."/>
            <person name="Martin F.M."/>
            <person name="Miettinen O."/>
            <person name="Hibbett D.S."/>
            <person name="Nagy L.G."/>
        </authorList>
    </citation>
    <scope>NUCLEOTIDE SEQUENCE [LARGE SCALE GENOMIC DNA]</scope>
    <source>
        <strain evidence="2 3">FP101781</strain>
    </source>
</reference>